<gene>
    <name evidence="1" type="ORF">R3I93_007628</name>
</gene>
<keyword evidence="2" id="KW-1185">Reference proteome</keyword>
<accession>A0AAN9D6Q1</accession>
<sequence>MSRNNSGKWTQYSCDLQRPFICYHDDTLIKKQIVRLKLSCNGECTLNDPSLQTAILNEISEKLKITGLESVSKISWRKGEGEEVFHQEIDRTASSNNKCNEE</sequence>
<organism evidence="1 2">
    <name type="scientific">Phoxinus phoxinus</name>
    <name type="common">Eurasian minnow</name>
    <dbReference type="NCBI Taxonomy" id="58324"/>
    <lineage>
        <taxon>Eukaryota</taxon>
        <taxon>Metazoa</taxon>
        <taxon>Chordata</taxon>
        <taxon>Craniata</taxon>
        <taxon>Vertebrata</taxon>
        <taxon>Euteleostomi</taxon>
        <taxon>Actinopterygii</taxon>
        <taxon>Neopterygii</taxon>
        <taxon>Teleostei</taxon>
        <taxon>Ostariophysi</taxon>
        <taxon>Cypriniformes</taxon>
        <taxon>Leuciscidae</taxon>
        <taxon>Phoxininae</taxon>
        <taxon>Phoxinus</taxon>
    </lineage>
</organism>
<proteinExistence type="predicted"/>
<protein>
    <submittedName>
        <fullName evidence="1">Uncharacterized protein</fullName>
    </submittedName>
</protein>
<name>A0AAN9D6Q1_9TELE</name>
<evidence type="ECO:0000313" key="2">
    <source>
        <dbReference type="Proteomes" id="UP001364617"/>
    </source>
</evidence>
<dbReference type="EMBL" id="JAYKXH010000007">
    <property type="protein sequence ID" value="KAK7163636.1"/>
    <property type="molecule type" value="Genomic_DNA"/>
</dbReference>
<dbReference type="Proteomes" id="UP001364617">
    <property type="component" value="Unassembled WGS sequence"/>
</dbReference>
<dbReference type="AlphaFoldDB" id="A0AAN9D6Q1"/>
<comment type="caution">
    <text evidence="1">The sequence shown here is derived from an EMBL/GenBank/DDBJ whole genome shotgun (WGS) entry which is preliminary data.</text>
</comment>
<reference evidence="1 2" key="1">
    <citation type="submission" date="2024-02" db="EMBL/GenBank/DDBJ databases">
        <title>Chromosome-level genome assembly of the Eurasian Minnow (Phoxinus phoxinus).</title>
        <authorList>
            <person name="Oriowo T.O."/>
            <person name="Martin S."/>
            <person name="Stange M."/>
            <person name="Chrysostomakis Y."/>
            <person name="Brown T."/>
            <person name="Winkler S."/>
            <person name="Kukowka S."/>
            <person name="Myers E.W."/>
            <person name="Bohne A."/>
        </authorList>
    </citation>
    <scope>NUCLEOTIDE SEQUENCE [LARGE SCALE GENOMIC DNA]</scope>
    <source>
        <strain evidence="1">ZFMK-TIS-60720</strain>
        <tissue evidence="1">Whole Organism</tissue>
    </source>
</reference>
<evidence type="ECO:0000313" key="1">
    <source>
        <dbReference type="EMBL" id="KAK7163636.1"/>
    </source>
</evidence>